<accession>A0A150HBN5</accession>
<comment type="caution">
    <text evidence="2">The sequence shown here is derived from an EMBL/GenBank/DDBJ whole genome shotgun (WGS) entry which is preliminary data.</text>
</comment>
<dbReference type="Proteomes" id="UP000243589">
    <property type="component" value="Unassembled WGS sequence"/>
</dbReference>
<keyword evidence="1" id="KW-0472">Membrane</keyword>
<reference evidence="2 3" key="1">
    <citation type="submission" date="2016-01" db="EMBL/GenBank/DDBJ databases">
        <title>Use of Whole Genome Sequencing to ascertain that Brevibacterium massiliense (Roux, Raoult 2009) is a later heterotypic synonym of Brevibacterium ravenspurgense (Mages 2008).</title>
        <authorList>
            <person name="Bernier A.-M."/>
            <person name="Burdz T."/>
            <person name="Huynh C."/>
            <person name="Pachecho A.L."/>
            <person name="Wiebe D."/>
            <person name="Bonner C."/>
            <person name="Bernard K."/>
        </authorList>
    </citation>
    <scope>NUCLEOTIDE SEQUENCE [LARGE SCALE GENOMIC DNA]</scope>
    <source>
        <strain evidence="2 3">CCUG56047</strain>
    </source>
</reference>
<proteinExistence type="predicted"/>
<gene>
    <name evidence="2" type="ORF">Bravens_00405</name>
</gene>
<dbReference type="EMBL" id="LQQC01000004">
    <property type="protein sequence ID" value="KXZ59471.1"/>
    <property type="molecule type" value="Genomic_DNA"/>
</dbReference>
<dbReference type="RefSeq" id="WP_062019839.1">
    <property type="nucleotide sequence ID" value="NZ_LQQC01000004.1"/>
</dbReference>
<evidence type="ECO:0008006" key="4">
    <source>
        <dbReference type="Google" id="ProtNLM"/>
    </source>
</evidence>
<feature type="transmembrane region" description="Helical" evidence="1">
    <location>
        <begin position="127"/>
        <end position="152"/>
    </location>
</feature>
<keyword evidence="1" id="KW-0812">Transmembrane</keyword>
<evidence type="ECO:0000313" key="2">
    <source>
        <dbReference type="EMBL" id="KXZ59471.1"/>
    </source>
</evidence>
<protein>
    <recommendedName>
        <fullName evidence="4">Small multi-drug export protein</fullName>
    </recommendedName>
</protein>
<evidence type="ECO:0000256" key="1">
    <source>
        <dbReference type="SAM" id="Phobius"/>
    </source>
</evidence>
<dbReference type="AlphaFoldDB" id="A0A150HBN5"/>
<feature type="transmembrane region" description="Helical" evidence="1">
    <location>
        <begin position="90"/>
        <end position="107"/>
    </location>
</feature>
<feature type="transmembrane region" description="Helical" evidence="1">
    <location>
        <begin position="21"/>
        <end position="42"/>
    </location>
</feature>
<evidence type="ECO:0000313" key="3">
    <source>
        <dbReference type="Proteomes" id="UP000243589"/>
    </source>
</evidence>
<name>A0A150HBN5_9MICO</name>
<dbReference type="PATRIC" id="fig|479117.4.peg.401"/>
<keyword evidence="3" id="KW-1185">Reference proteome</keyword>
<feature type="transmembrane region" description="Helical" evidence="1">
    <location>
        <begin position="48"/>
        <end position="69"/>
    </location>
</feature>
<sequence length="153" mass="16454">MIEALQNFTQSLPEWARWAGVILIAALPFVESYFGSTIGIIAGVHPVVAVTAAVIGNTASMLLLVFGAHKLRSRFAKREPKRSTQRLRKMFDRWGVPGVSLLGQTVLPSQITSMAMVSFGASRNAVAGWQIVSIVIWGALFGVLTVAGFNLLG</sequence>
<keyword evidence="1" id="KW-1133">Transmembrane helix</keyword>
<organism evidence="2 3">
    <name type="scientific">Brevibacterium ravenspurgense</name>
    <dbReference type="NCBI Taxonomy" id="479117"/>
    <lineage>
        <taxon>Bacteria</taxon>
        <taxon>Bacillati</taxon>
        <taxon>Actinomycetota</taxon>
        <taxon>Actinomycetes</taxon>
        <taxon>Micrococcales</taxon>
        <taxon>Brevibacteriaceae</taxon>
        <taxon>Brevibacterium</taxon>
    </lineage>
</organism>